<dbReference type="GO" id="GO:0005730">
    <property type="term" value="C:nucleolus"/>
    <property type="evidence" value="ECO:0007669"/>
    <property type="project" value="UniProtKB-SubCell"/>
</dbReference>
<evidence type="ECO:0000313" key="11">
    <source>
        <dbReference type="Proteomes" id="UP000186601"/>
    </source>
</evidence>
<evidence type="ECO:0000256" key="4">
    <source>
        <dbReference type="ARBA" id="ARBA00022517"/>
    </source>
</evidence>
<evidence type="ECO:0000256" key="3">
    <source>
        <dbReference type="ARBA" id="ARBA00007869"/>
    </source>
</evidence>
<evidence type="ECO:0000313" key="10">
    <source>
        <dbReference type="EMBL" id="PSR75905.1"/>
    </source>
</evidence>
<dbReference type="GO" id="GO:0006364">
    <property type="term" value="P:rRNA processing"/>
    <property type="evidence" value="ECO:0007669"/>
    <property type="project" value="UniProtKB-UniRule"/>
</dbReference>
<organism evidence="10 11">
    <name type="scientific">Hermanssonia centrifuga</name>
    <dbReference type="NCBI Taxonomy" id="98765"/>
    <lineage>
        <taxon>Eukaryota</taxon>
        <taxon>Fungi</taxon>
        <taxon>Dikarya</taxon>
        <taxon>Basidiomycota</taxon>
        <taxon>Agaricomycotina</taxon>
        <taxon>Agaricomycetes</taxon>
        <taxon>Polyporales</taxon>
        <taxon>Meruliaceae</taxon>
        <taxon>Hermanssonia</taxon>
    </lineage>
</organism>
<keyword evidence="5 8" id="KW-0698">rRNA processing</keyword>
<accession>A0A2R6NSK9</accession>
<dbReference type="Pfam" id="PF03879">
    <property type="entry name" value="Cgr1"/>
    <property type="match status" value="1"/>
</dbReference>
<feature type="compositionally biased region" description="Polar residues" evidence="9">
    <location>
        <begin position="18"/>
        <end position="33"/>
    </location>
</feature>
<keyword evidence="6" id="KW-0175">Coiled coil</keyword>
<keyword evidence="11" id="KW-1185">Reference proteome</keyword>
<reference evidence="10 11" key="1">
    <citation type="submission" date="2018-02" db="EMBL/GenBank/DDBJ databases">
        <title>Genome sequence of the basidiomycete white-rot fungus Phlebia centrifuga.</title>
        <authorList>
            <person name="Granchi Z."/>
            <person name="Peng M."/>
            <person name="de Vries R.P."/>
            <person name="Hilden K."/>
            <person name="Makela M.R."/>
            <person name="Grigoriev I."/>
            <person name="Riley R."/>
        </authorList>
    </citation>
    <scope>NUCLEOTIDE SEQUENCE [LARGE SCALE GENOMIC DNA]</scope>
    <source>
        <strain evidence="10 11">FBCC195</strain>
    </source>
</reference>
<evidence type="ECO:0000256" key="5">
    <source>
        <dbReference type="ARBA" id="ARBA00022552"/>
    </source>
</evidence>
<evidence type="ECO:0000256" key="1">
    <source>
        <dbReference type="ARBA" id="ARBA00004090"/>
    </source>
</evidence>
<comment type="subcellular location">
    <subcellularLocation>
        <location evidence="2 8">Nucleus</location>
        <location evidence="2 8">Nucleolus</location>
    </subcellularLocation>
</comment>
<dbReference type="InterPro" id="IPR005579">
    <property type="entry name" value="Cgr1-like"/>
</dbReference>
<sequence length="101" mass="11346">MSTSETSNDSADAAKSEPTVSSEPTPISTSSAGRVSGKPWKYQKTATVRSHIPDGVKTKSWSERMEKTQKEKAVKKLQIELKEERQAEFTRQVTPFLRYIV</sequence>
<comment type="caution">
    <text evidence="10">The sequence shown here is derived from an EMBL/GenBank/DDBJ whole genome shotgun (WGS) entry which is preliminary data.</text>
</comment>
<evidence type="ECO:0000256" key="8">
    <source>
        <dbReference type="RuleBase" id="RU363084"/>
    </source>
</evidence>
<dbReference type="EMBL" id="MLYV02000872">
    <property type="protein sequence ID" value="PSR75905.1"/>
    <property type="molecule type" value="Genomic_DNA"/>
</dbReference>
<proteinExistence type="inferred from homology"/>
<name>A0A2R6NSK9_9APHY</name>
<gene>
    <name evidence="10" type="ORF">PHLCEN_2v8819</name>
</gene>
<feature type="compositionally biased region" description="Polar residues" evidence="9">
    <location>
        <begin position="1"/>
        <end position="10"/>
    </location>
</feature>
<evidence type="ECO:0000256" key="9">
    <source>
        <dbReference type="SAM" id="MobiDB-lite"/>
    </source>
</evidence>
<protein>
    <recommendedName>
        <fullName evidence="8">rRNA-processing protein</fullName>
    </recommendedName>
</protein>
<comment type="similarity">
    <text evidence="3 8">Belongs to the CGR1 family.</text>
</comment>
<feature type="region of interest" description="Disordered" evidence="9">
    <location>
        <begin position="1"/>
        <end position="42"/>
    </location>
</feature>
<keyword evidence="4 8" id="KW-0690">Ribosome biogenesis</keyword>
<dbReference type="AlphaFoldDB" id="A0A2R6NSK9"/>
<keyword evidence="7 8" id="KW-0539">Nucleus</keyword>
<dbReference type="OrthoDB" id="277961at2759"/>
<evidence type="ECO:0000256" key="7">
    <source>
        <dbReference type="ARBA" id="ARBA00023242"/>
    </source>
</evidence>
<evidence type="ECO:0000256" key="2">
    <source>
        <dbReference type="ARBA" id="ARBA00004604"/>
    </source>
</evidence>
<dbReference type="Proteomes" id="UP000186601">
    <property type="component" value="Unassembled WGS sequence"/>
</dbReference>
<comment type="function">
    <text evidence="1 8">Involved in nucleolar integrity and required for processing of the pre-rRNA for the 60S ribosome subunit.</text>
</comment>
<evidence type="ECO:0000256" key="6">
    <source>
        <dbReference type="ARBA" id="ARBA00023054"/>
    </source>
</evidence>